<comment type="subcellular location">
    <subcellularLocation>
        <location evidence="1">Membrane</location>
        <topology evidence="1">Multi-pass membrane protein</topology>
    </subcellularLocation>
</comment>
<dbReference type="InterPro" id="IPR011547">
    <property type="entry name" value="SLC26A/SulP_dom"/>
</dbReference>
<sequence>MSFQQDLDVEFTIYIVQEGIAVGRSFAMYKNYNIDANKEMIAMVVGGRAFFLLAAAVVEDTQLVAPPGLAGLPPVSTGIRWCGLPSVSVRQWWR</sequence>
<gene>
    <name evidence="6" type="primary">Vigan.08G141300</name>
    <name evidence="6" type="ORF">VIGAN_08141300</name>
</gene>
<dbReference type="GO" id="GO:0016020">
    <property type="term" value="C:membrane"/>
    <property type="evidence" value="ECO:0007669"/>
    <property type="project" value="UniProtKB-SubCell"/>
</dbReference>
<keyword evidence="7" id="KW-1185">Reference proteome</keyword>
<evidence type="ECO:0000259" key="5">
    <source>
        <dbReference type="Pfam" id="PF00916"/>
    </source>
</evidence>
<keyword evidence="4" id="KW-0472">Membrane</keyword>
<evidence type="ECO:0000256" key="1">
    <source>
        <dbReference type="ARBA" id="ARBA00004141"/>
    </source>
</evidence>
<reference evidence="6 7" key="1">
    <citation type="journal article" date="2015" name="Sci. Rep.">
        <title>The power of single molecule real-time sequencing technology in the de novo assembly of a eukaryotic genome.</title>
        <authorList>
            <person name="Sakai H."/>
            <person name="Naito K."/>
            <person name="Ogiso-Tanaka E."/>
            <person name="Takahashi Y."/>
            <person name="Iseki K."/>
            <person name="Muto C."/>
            <person name="Satou K."/>
            <person name="Teruya K."/>
            <person name="Shiroma A."/>
            <person name="Shimoji M."/>
            <person name="Hirano T."/>
            <person name="Itoh T."/>
            <person name="Kaga A."/>
            <person name="Tomooka N."/>
        </authorList>
    </citation>
    <scope>NUCLEOTIDE SEQUENCE [LARGE SCALE GENOMIC DNA]</scope>
    <source>
        <strain evidence="7">cv. Shumari</strain>
    </source>
</reference>
<keyword evidence="2" id="KW-0812">Transmembrane</keyword>
<evidence type="ECO:0000313" key="7">
    <source>
        <dbReference type="Proteomes" id="UP000291084"/>
    </source>
</evidence>
<evidence type="ECO:0000256" key="2">
    <source>
        <dbReference type="ARBA" id="ARBA00022692"/>
    </source>
</evidence>
<dbReference type="EMBL" id="AP015041">
    <property type="protein sequence ID" value="BAT94779.1"/>
    <property type="molecule type" value="Genomic_DNA"/>
</dbReference>
<dbReference type="Pfam" id="PF00916">
    <property type="entry name" value="Sulfate_transp"/>
    <property type="match status" value="1"/>
</dbReference>
<dbReference type="Proteomes" id="UP000291084">
    <property type="component" value="Chromosome 8"/>
</dbReference>
<protein>
    <recommendedName>
        <fullName evidence="5">SLC26A/SulP transporter domain-containing protein</fullName>
    </recommendedName>
</protein>
<evidence type="ECO:0000313" key="6">
    <source>
        <dbReference type="EMBL" id="BAT94779.1"/>
    </source>
</evidence>
<evidence type="ECO:0000256" key="4">
    <source>
        <dbReference type="ARBA" id="ARBA00023136"/>
    </source>
</evidence>
<evidence type="ECO:0000256" key="3">
    <source>
        <dbReference type="ARBA" id="ARBA00022989"/>
    </source>
</evidence>
<organism evidence="6 7">
    <name type="scientific">Vigna angularis var. angularis</name>
    <dbReference type="NCBI Taxonomy" id="157739"/>
    <lineage>
        <taxon>Eukaryota</taxon>
        <taxon>Viridiplantae</taxon>
        <taxon>Streptophyta</taxon>
        <taxon>Embryophyta</taxon>
        <taxon>Tracheophyta</taxon>
        <taxon>Spermatophyta</taxon>
        <taxon>Magnoliopsida</taxon>
        <taxon>eudicotyledons</taxon>
        <taxon>Gunneridae</taxon>
        <taxon>Pentapetalae</taxon>
        <taxon>rosids</taxon>
        <taxon>fabids</taxon>
        <taxon>Fabales</taxon>
        <taxon>Fabaceae</taxon>
        <taxon>Papilionoideae</taxon>
        <taxon>50 kb inversion clade</taxon>
        <taxon>NPAAA clade</taxon>
        <taxon>indigoferoid/millettioid clade</taxon>
        <taxon>Phaseoleae</taxon>
        <taxon>Vigna</taxon>
    </lineage>
</organism>
<feature type="domain" description="SLC26A/SulP transporter" evidence="5">
    <location>
        <begin position="13"/>
        <end position="45"/>
    </location>
</feature>
<name>A0A0S3SPU1_PHAAN</name>
<dbReference type="AlphaFoldDB" id="A0A0S3SPU1"/>
<accession>A0A0S3SPU1</accession>
<proteinExistence type="predicted"/>
<keyword evidence="3" id="KW-1133">Transmembrane helix</keyword>